<feature type="active site" evidence="7">
    <location>
        <position position="441"/>
    </location>
</feature>
<evidence type="ECO:0000256" key="8">
    <source>
        <dbReference type="RuleBase" id="RU361183"/>
    </source>
</evidence>
<dbReference type="SMART" id="SM00235">
    <property type="entry name" value="ZnMc"/>
    <property type="match status" value="1"/>
</dbReference>
<dbReference type="SMART" id="SM00179">
    <property type="entry name" value="EGF_CA"/>
    <property type="match status" value="12"/>
</dbReference>
<keyword evidence="7 8" id="KW-0479">Metal-binding</keyword>
<feature type="domain" description="EGF-like" evidence="10">
    <location>
        <begin position="1314"/>
        <end position="1354"/>
    </location>
</feature>
<evidence type="ECO:0000259" key="11">
    <source>
        <dbReference type="PROSITE" id="PS51864"/>
    </source>
</evidence>
<keyword evidence="3" id="KW-0677">Repeat</keyword>
<dbReference type="InterPro" id="IPR052235">
    <property type="entry name" value="Nephronectin_domain"/>
</dbReference>
<evidence type="ECO:0000256" key="7">
    <source>
        <dbReference type="PROSITE-ProRule" id="PRU01211"/>
    </source>
</evidence>
<dbReference type="InterPro" id="IPR024731">
    <property type="entry name" value="NELL2-like_EGF"/>
</dbReference>
<keyword evidence="13" id="KW-1185">Reference proteome</keyword>
<dbReference type="PROSITE" id="PS50092">
    <property type="entry name" value="TSP1"/>
    <property type="match status" value="2"/>
</dbReference>
<keyword evidence="5" id="KW-0325">Glycoprotein</keyword>
<sequence>MVSYTYGMRLLIWTGLFLMTIYTANGRRYMKFKRRFVCHQGFIVKGVCFQLHQSPASYDEAEAICQSRNGTLAQYAAHGVHKRLAHLGVNNIRVGMKYNKDCEPFSDETGSHEPIESNWFRKVSQCDKQKLGDCMLLVRNDSQRKHRRTEKRAIYVNDKCSEKRGFMSNWKLVRSWNTVMEKNTVRSKVKKITPSTINEELGIDLPEGDLKLPTSNREKRTINPYNMSPFRNGIICYKIEDDYTGLLHRPIVHRLADGRTVEGSPKRAARLADGRTVEGSPKRAARLTDGRTVEGSPKRAARLADGRTVEGSPKRAARLIDGADPPTVRNSNTNTTLAAAAAAAATTTTTVVSLTKEKKQFIKDQMTKISTKCCVKFLELNSDNKPKCDNHYVRIFNGRGCWSYVGKTRGNTDEDGLTYQDLSLYHTDRATCLIPEVTQHELLHAVGFWHEHSRADRIYYLKIYTENAKDGKQHNFHVKNHDVYMAMGSFDIMSTMMYSRDEFLNTTRGAYTVLDRLSPFNIDDNDYFGSNEFSDEDMNKCNRIYHQMCKARDGTEMPYYDILTPWTTWTSCSKVCGGGIRKRTRYCTSPGGCQNVDSEKEQQETCNTQPCPERYSYRHLGTFKASRAPQGWLEVDISKYQNKGWDDIRVCAEAAKENGFTEFGLVEGTCLHGVDYLENGPFLFSTKDGRGNYALGLFDAVDVYTLSQNADSLMKGYWTAWSGWSSCSYSCGKNGIQIRSREWLTPNGVDIPYEKNLKSETRSCNRFNCDLPQLVYKRSDQLTDKMSDSEEIFDNLRDINIKPYSFEPFTKKAKDSFNCEELGTANAYVDPKQASMPLTAGPGPQQELDCCVVVCVVQCGNIQCLYGDCVDGKCNCWPGYLGQKCTRDVNVCECCSEGTFTEKNPCDDDPCEDNEVCTIGGDLNPVCNCQHGYKRHEKTSRCVAINECNGDNKCSASQLSECKNLKGTYMCICIEGTVGDGIQCSDVDECALGTHNCPPETTCENMSPSYTCKCKSGYKLINSTCTDIDECATHISNCDVNADCYNTDGSHTCTCKGGYQGNGHTCTDIDECVKGTHGCSSDATCSNTGGSYKCTCKTGYKGNGTTCTDIDECDAKSDNCPIDADCFNTEGSYKCVCKLGYEGDGRSCTDINECTTDTHTCDLNARCTNTKGSYNCTCKPGYEGDGRKCSNTNECANGVSDCDPNANCIDTVDSYKCHCKTGYKGDGKTCTDIDECTTGGDKCDPNAACTNTKGSYNCTCKHGYEGDGMSCSNINECTTGASDCDPNADCKDKVGSYECHCKTGYKGDGKTCTDVDECTTGGDKCDPNAACTNTKGSYSCTCKPGYEGNGRSCSNINECTTGVSDCDPNADCKDKVGSYECHCKTGYKGDGKTCTDINECVTDVCDSNAQCINTEGSYGCTCKSGYEGNGLTCSQCANSDCSDTCLMADKVVNLATEGQALRHGHVRVGDYGVNGRLANLTDETSYIELDGSCLNNPESCSDGLTVSLWFRQTTAQRNENIFEMPEVIMTSGPEPVPGVTDGDGLGVTIYRKVKGSHSLMVNLHYNTFLDYFFLVLLAMEVLLRVENRDYICDIASSMFENDKWNQIALTWNNKDGLKIYFNGHLRDVDATGQRPASPNNIYDSLNFGHALQYQDYNYFLGSYGEFRMSENVLTDDEIYENYKCNIQNVCELDLCHAQATCAEDGCLCKTGFTGDGFTCSVLKEPDSSLKLPEVSLYWKMTSFNNQDVVPTKGDVTLLHDNRLKPVMKLVDGVYKYDRSIMCDGRHDAFRSDIDFSGLCHGVPDKCEQGFAITFWIRFDGRDLFGSFMRPNFILSTGGHAGSNTTGVTLWVLGSQLHVDVQTIDTRYQTTTSIYPLGLWKHIGVILRQHTRRRPGSLSVYINGQRVATATGKSHPTEAVGNHYLTLCRPNNCQTFMGRFDMNRLALWNTPLQAEHILDIHDHGGKSRLRRKYRKQKIENRIKRKDSGSFTSSESTDSDSEISPLIRTDNCYDAPRISRKISWKDARDVEEPEKEPHLHQKDQFDDINNNDITDIITKVDGHHVTKPNLQPTEKEAKGVSKYPNDKLVECPEKWDEVLLVEDHKVEIEGCEVLVSWDVPTSHPKKIGCAPCCVIM</sequence>
<evidence type="ECO:0000256" key="5">
    <source>
        <dbReference type="ARBA" id="ARBA00023180"/>
    </source>
</evidence>
<dbReference type="PROSITE" id="PS00010">
    <property type="entry name" value="ASX_HYDROXYL"/>
    <property type="match status" value="11"/>
</dbReference>
<evidence type="ECO:0000256" key="6">
    <source>
        <dbReference type="PROSITE-ProRule" id="PRU00076"/>
    </source>
</evidence>
<evidence type="ECO:0000259" key="10">
    <source>
        <dbReference type="PROSITE" id="PS50026"/>
    </source>
</evidence>
<dbReference type="InterPro" id="IPR000152">
    <property type="entry name" value="EGF-type_Asp/Asn_hydroxyl_site"/>
</dbReference>
<dbReference type="InterPro" id="IPR000884">
    <property type="entry name" value="TSP1_rpt"/>
</dbReference>
<dbReference type="Proteomes" id="UP001208570">
    <property type="component" value="Unassembled WGS sequence"/>
</dbReference>
<feature type="region of interest" description="Disordered" evidence="9">
    <location>
        <begin position="2022"/>
        <end position="2044"/>
    </location>
</feature>
<feature type="domain" description="EGF-like" evidence="10">
    <location>
        <begin position="1027"/>
        <end position="1067"/>
    </location>
</feature>
<feature type="domain" description="EGF-like" evidence="10">
    <location>
        <begin position="902"/>
        <end position="943"/>
    </location>
</feature>
<dbReference type="GO" id="GO:0006508">
    <property type="term" value="P:proteolysis"/>
    <property type="evidence" value="ECO:0007669"/>
    <property type="project" value="UniProtKB-KW"/>
</dbReference>
<dbReference type="PROSITE" id="PS51864">
    <property type="entry name" value="ASTACIN"/>
    <property type="match status" value="1"/>
</dbReference>
<dbReference type="Gene3D" id="3.40.390.10">
    <property type="entry name" value="Collagenase (Catalytic Domain)"/>
    <property type="match status" value="1"/>
</dbReference>
<dbReference type="InterPro" id="IPR000742">
    <property type="entry name" value="EGF"/>
</dbReference>
<feature type="region of interest" description="Disordered" evidence="9">
    <location>
        <begin position="261"/>
        <end position="330"/>
    </location>
</feature>
<dbReference type="Gene3D" id="2.10.25.10">
    <property type="entry name" value="Laminin"/>
    <property type="match status" value="12"/>
</dbReference>
<feature type="domain" description="EGF-like" evidence="10">
    <location>
        <begin position="1273"/>
        <end position="1313"/>
    </location>
</feature>
<evidence type="ECO:0000313" key="12">
    <source>
        <dbReference type="EMBL" id="KAK2165285.1"/>
    </source>
</evidence>
<dbReference type="Pfam" id="PF01400">
    <property type="entry name" value="Astacin"/>
    <property type="match status" value="1"/>
</dbReference>
<dbReference type="Gene3D" id="2.20.100.10">
    <property type="entry name" value="Thrombospondin type-1 (TSP1) repeat"/>
    <property type="match status" value="2"/>
</dbReference>
<gene>
    <name evidence="12" type="ORF">LSH36_52g02015</name>
</gene>
<dbReference type="InterPro" id="IPR001506">
    <property type="entry name" value="Peptidase_M12A"/>
</dbReference>
<dbReference type="CDD" id="cd00054">
    <property type="entry name" value="EGF_CA"/>
    <property type="match status" value="11"/>
</dbReference>
<evidence type="ECO:0000256" key="1">
    <source>
        <dbReference type="ARBA" id="ARBA00022536"/>
    </source>
</evidence>
<dbReference type="InterPro" id="IPR036383">
    <property type="entry name" value="TSP1_rpt_sf"/>
</dbReference>
<evidence type="ECO:0000313" key="13">
    <source>
        <dbReference type="Proteomes" id="UP001208570"/>
    </source>
</evidence>
<dbReference type="FunFam" id="2.10.25.10:FF:000038">
    <property type="entry name" value="Fibrillin 2"/>
    <property type="match status" value="10"/>
</dbReference>
<feature type="binding site" evidence="7">
    <location>
        <position position="440"/>
    </location>
    <ligand>
        <name>Zn(2+)</name>
        <dbReference type="ChEBI" id="CHEBI:29105"/>
        <note>catalytic</note>
    </ligand>
</feature>
<dbReference type="PANTHER" id="PTHR24050:SF28">
    <property type="entry name" value="UROMODULIN-LIKE"/>
    <property type="match status" value="1"/>
</dbReference>
<dbReference type="PRINTS" id="PR00480">
    <property type="entry name" value="ASTACIN"/>
</dbReference>
<feature type="binding site" evidence="7">
    <location>
        <position position="450"/>
    </location>
    <ligand>
        <name>Zn(2+)</name>
        <dbReference type="ChEBI" id="CHEBI:29105"/>
        <note>catalytic</note>
    </ligand>
</feature>
<evidence type="ECO:0000256" key="4">
    <source>
        <dbReference type="ARBA" id="ARBA00023157"/>
    </source>
</evidence>
<dbReference type="EMBL" id="JAODUP010000052">
    <property type="protein sequence ID" value="KAK2165285.1"/>
    <property type="molecule type" value="Genomic_DNA"/>
</dbReference>
<dbReference type="InterPro" id="IPR016187">
    <property type="entry name" value="CTDL_fold"/>
</dbReference>
<keyword evidence="7 8" id="KW-0378">Hydrolase</keyword>
<protein>
    <recommendedName>
        <fullName evidence="8">Metalloendopeptidase</fullName>
        <ecNumber evidence="8">3.4.24.-</ecNumber>
    </recommendedName>
</protein>
<dbReference type="GO" id="GO:0005509">
    <property type="term" value="F:calcium ion binding"/>
    <property type="evidence" value="ECO:0007669"/>
    <property type="project" value="InterPro"/>
</dbReference>
<feature type="domain" description="Peptidase M12A" evidence="11">
    <location>
        <begin position="315"/>
        <end position="550"/>
    </location>
</feature>
<dbReference type="InterPro" id="IPR009030">
    <property type="entry name" value="Growth_fac_rcpt_cys_sf"/>
</dbReference>
<dbReference type="CDD" id="cd00037">
    <property type="entry name" value="CLECT"/>
    <property type="match status" value="1"/>
</dbReference>
<keyword evidence="7 8" id="KW-0645">Protease</keyword>
<feature type="compositionally biased region" description="Basic and acidic residues" evidence="9">
    <location>
        <begin position="2022"/>
        <end position="2043"/>
    </location>
</feature>
<feature type="domain" description="EGF-like" evidence="10">
    <location>
        <begin position="1109"/>
        <end position="1149"/>
    </location>
</feature>
<dbReference type="InterPro" id="IPR001881">
    <property type="entry name" value="EGF-like_Ca-bd_dom"/>
</dbReference>
<reference evidence="12" key="1">
    <citation type="journal article" date="2023" name="Mol. Biol. Evol.">
        <title>Third-Generation Sequencing Reveals the Adaptive Role of the Epigenome in Three Deep-Sea Polychaetes.</title>
        <authorList>
            <person name="Perez M."/>
            <person name="Aroh O."/>
            <person name="Sun Y."/>
            <person name="Lan Y."/>
            <person name="Juniper S.K."/>
            <person name="Young C.R."/>
            <person name="Angers B."/>
            <person name="Qian P.Y."/>
        </authorList>
    </citation>
    <scope>NUCLEOTIDE SEQUENCE</scope>
    <source>
        <strain evidence="12">P08H-3</strain>
    </source>
</reference>
<dbReference type="SUPFAM" id="SSF56436">
    <property type="entry name" value="C-type lectin-like"/>
    <property type="match status" value="1"/>
</dbReference>
<dbReference type="InterPro" id="IPR006026">
    <property type="entry name" value="Peptidase_Metallo"/>
</dbReference>
<keyword evidence="1 6" id="KW-0245">EGF-like domain</keyword>
<dbReference type="InterPro" id="IPR018097">
    <property type="entry name" value="EGF_Ca-bd_CS"/>
</dbReference>
<dbReference type="InterPro" id="IPR013320">
    <property type="entry name" value="ConA-like_dom_sf"/>
</dbReference>
<feature type="domain" description="EGF-like" evidence="10">
    <location>
        <begin position="1355"/>
        <end position="1395"/>
    </location>
</feature>
<dbReference type="Pfam" id="PF07645">
    <property type="entry name" value="EGF_CA"/>
    <property type="match status" value="2"/>
</dbReference>
<keyword evidence="4" id="KW-1015">Disulfide bond</keyword>
<comment type="cofactor">
    <cofactor evidence="7 8">
        <name>Zn(2+)</name>
        <dbReference type="ChEBI" id="CHEBI:29105"/>
    </cofactor>
    <text evidence="7 8">Binds 1 zinc ion per subunit.</text>
</comment>
<feature type="compositionally biased region" description="Basic and acidic residues" evidence="9">
    <location>
        <begin position="1977"/>
        <end position="1986"/>
    </location>
</feature>
<dbReference type="EC" id="3.4.24.-" evidence="8"/>
<dbReference type="PROSITE" id="PS01186">
    <property type="entry name" value="EGF_2"/>
    <property type="match status" value="12"/>
</dbReference>
<dbReference type="Gene3D" id="2.60.120.200">
    <property type="match status" value="2"/>
</dbReference>
<dbReference type="SUPFAM" id="SSF82895">
    <property type="entry name" value="TSP-1 type 1 repeat"/>
    <property type="match status" value="2"/>
</dbReference>
<dbReference type="SMART" id="SM00209">
    <property type="entry name" value="TSP1"/>
    <property type="match status" value="2"/>
</dbReference>
<dbReference type="GO" id="GO:0004222">
    <property type="term" value="F:metalloendopeptidase activity"/>
    <property type="evidence" value="ECO:0007669"/>
    <property type="project" value="UniProtKB-UniRule"/>
</dbReference>
<accession>A0AAD9K770</accession>
<dbReference type="Pfam" id="PF12947">
    <property type="entry name" value="EGF_3"/>
    <property type="match status" value="9"/>
</dbReference>
<dbReference type="SUPFAM" id="SSF55486">
    <property type="entry name" value="Metalloproteases ('zincins'), catalytic domain"/>
    <property type="match status" value="1"/>
</dbReference>
<dbReference type="Pfam" id="PF13385">
    <property type="entry name" value="Laminin_G_3"/>
    <property type="match status" value="2"/>
</dbReference>
<dbReference type="PANTHER" id="PTHR24050">
    <property type="entry name" value="PA14 DOMAIN-CONTAINING PROTEIN"/>
    <property type="match status" value="1"/>
</dbReference>
<dbReference type="GO" id="GO:0008270">
    <property type="term" value="F:zinc ion binding"/>
    <property type="evidence" value="ECO:0007669"/>
    <property type="project" value="UniProtKB-UniRule"/>
</dbReference>
<evidence type="ECO:0000256" key="2">
    <source>
        <dbReference type="ARBA" id="ARBA00022729"/>
    </source>
</evidence>
<feature type="domain" description="EGF-like" evidence="10">
    <location>
        <begin position="986"/>
        <end position="1026"/>
    </location>
</feature>
<dbReference type="InterPro" id="IPR024079">
    <property type="entry name" value="MetalloPept_cat_dom_sf"/>
</dbReference>
<dbReference type="InterPro" id="IPR049883">
    <property type="entry name" value="NOTCH1_EGF-like"/>
</dbReference>
<feature type="domain" description="EGF-like" evidence="10">
    <location>
        <begin position="1068"/>
        <end position="1108"/>
    </location>
</feature>
<dbReference type="SUPFAM" id="SSF57184">
    <property type="entry name" value="Growth factor receptor domain"/>
    <property type="match status" value="4"/>
</dbReference>
<dbReference type="SMART" id="SM00181">
    <property type="entry name" value="EGF"/>
    <property type="match status" value="15"/>
</dbReference>
<keyword evidence="7 8" id="KW-0482">Metalloprotease</keyword>
<comment type="caution">
    <text evidence="12">The sequence shown here is derived from an EMBL/GenBank/DDBJ whole genome shotgun (WGS) entry which is preliminary data.</text>
</comment>
<proteinExistence type="predicted"/>
<feature type="domain" description="EGF-like" evidence="10">
    <location>
        <begin position="1150"/>
        <end position="1190"/>
    </location>
</feature>
<feature type="binding site" evidence="7">
    <location>
        <position position="444"/>
    </location>
    <ligand>
        <name>Zn(2+)</name>
        <dbReference type="ChEBI" id="CHEBI:29105"/>
        <note>catalytic</note>
    </ligand>
</feature>
<dbReference type="SUPFAM" id="SSF49899">
    <property type="entry name" value="Concanavalin A-like lectins/glucanases"/>
    <property type="match status" value="2"/>
</dbReference>
<feature type="domain" description="EGF-like" evidence="10">
    <location>
        <begin position="1232"/>
        <end position="1272"/>
    </location>
</feature>
<evidence type="ECO:0000256" key="3">
    <source>
        <dbReference type="ARBA" id="ARBA00022737"/>
    </source>
</evidence>
<dbReference type="PROSITE" id="PS50026">
    <property type="entry name" value="EGF_3"/>
    <property type="match status" value="12"/>
</dbReference>
<keyword evidence="2" id="KW-0732">Signal</keyword>
<name>A0AAD9K770_9ANNE</name>
<organism evidence="12 13">
    <name type="scientific">Paralvinella palmiformis</name>
    <dbReference type="NCBI Taxonomy" id="53620"/>
    <lineage>
        <taxon>Eukaryota</taxon>
        <taxon>Metazoa</taxon>
        <taxon>Spiralia</taxon>
        <taxon>Lophotrochozoa</taxon>
        <taxon>Annelida</taxon>
        <taxon>Polychaeta</taxon>
        <taxon>Sedentaria</taxon>
        <taxon>Canalipalpata</taxon>
        <taxon>Terebellida</taxon>
        <taxon>Terebelliformia</taxon>
        <taxon>Alvinellidae</taxon>
        <taxon>Paralvinella</taxon>
    </lineage>
</organism>
<dbReference type="PROSITE" id="PS01187">
    <property type="entry name" value="EGF_CA"/>
    <property type="match status" value="3"/>
</dbReference>
<comment type="caution">
    <text evidence="6">Lacks conserved residue(s) required for the propagation of feature annotation.</text>
</comment>
<feature type="region of interest" description="Disordered" evidence="9">
    <location>
        <begin position="1977"/>
        <end position="2002"/>
    </location>
</feature>
<feature type="domain" description="EGF-like" evidence="10">
    <location>
        <begin position="1396"/>
        <end position="1434"/>
    </location>
</feature>
<feature type="domain" description="EGF-like" evidence="10">
    <location>
        <begin position="1191"/>
        <end position="1231"/>
    </location>
</feature>
<keyword evidence="7 8" id="KW-0862">Zinc</keyword>
<evidence type="ECO:0000256" key="9">
    <source>
        <dbReference type="SAM" id="MobiDB-lite"/>
    </source>
</evidence>
<dbReference type="FunFam" id="2.10.25.10:FF:000653">
    <property type="entry name" value="Putative Fibrillin-1"/>
    <property type="match status" value="1"/>
</dbReference>